<dbReference type="AlphaFoldDB" id="A0ABD3Q2B2"/>
<comment type="caution">
    <text evidence="1">The sequence shown here is derived from an EMBL/GenBank/DDBJ whole genome shotgun (WGS) entry which is preliminary data.</text>
</comment>
<sequence>MSPRRVYRRNRLAVPSNSSYCEALNLERPDYSTRRMEIERNGGVELNGSTYLFHYQGVL</sequence>
<evidence type="ECO:0000313" key="1">
    <source>
        <dbReference type="EMBL" id="KAL3793641.1"/>
    </source>
</evidence>
<proteinExistence type="predicted"/>
<name>A0ABD3Q2B2_9STRA</name>
<reference evidence="1 2" key="1">
    <citation type="submission" date="2024-10" db="EMBL/GenBank/DDBJ databases">
        <title>Updated reference genomes for cyclostephanoid diatoms.</title>
        <authorList>
            <person name="Roberts W.R."/>
            <person name="Alverson A.J."/>
        </authorList>
    </citation>
    <scope>NUCLEOTIDE SEQUENCE [LARGE SCALE GENOMIC DNA]</scope>
    <source>
        <strain evidence="1 2">AJA010-31</strain>
    </source>
</reference>
<evidence type="ECO:0000313" key="2">
    <source>
        <dbReference type="Proteomes" id="UP001530400"/>
    </source>
</evidence>
<protein>
    <submittedName>
        <fullName evidence="1">Uncharacterized protein</fullName>
    </submittedName>
</protein>
<gene>
    <name evidence="1" type="ORF">ACHAWO_001690</name>
</gene>
<keyword evidence="2" id="KW-1185">Reference proteome</keyword>
<dbReference type="EMBL" id="JALLPJ020000388">
    <property type="protein sequence ID" value="KAL3793641.1"/>
    <property type="molecule type" value="Genomic_DNA"/>
</dbReference>
<organism evidence="1 2">
    <name type="scientific">Cyclotella atomus</name>
    <dbReference type="NCBI Taxonomy" id="382360"/>
    <lineage>
        <taxon>Eukaryota</taxon>
        <taxon>Sar</taxon>
        <taxon>Stramenopiles</taxon>
        <taxon>Ochrophyta</taxon>
        <taxon>Bacillariophyta</taxon>
        <taxon>Coscinodiscophyceae</taxon>
        <taxon>Thalassiosirophycidae</taxon>
        <taxon>Stephanodiscales</taxon>
        <taxon>Stephanodiscaceae</taxon>
        <taxon>Cyclotella</taxon>
    </lineage>
</organism>
<dbReference type="Proteomes" id="UP001530400">
    <property type="component" value="Unassembled WGS sequence"/>
</dbReference>
<accession>A0ABD3Q2B2</accession>